<keyword evidence="3" id="KW-0547">Nucleotide-binding</keyword>
<dbReference type="RefSeq" id="WP_228234630.1">
    <property type="nucleotide sequence ID" value="NZ_JAJGNA010000025.1"/>
</dbReference>
<dbReference type="InterPro" id="IPR034646">
    <property type="entry name" value="ADCK3_dom"/>
</dbReference>
<evidence type="ECO:0000256" key="2">
    <source>
        <dbReference type="ARBA" id="ARBA00022679"/>
    </source>
</evidence>
<dbReference type="SUPFAM" id="SSF56112">
    <property type="entry name" value="Protein kinase-like (PK-like)"/>
    <property type="match status" value="1"/>
</dbReference>
<evidence type="ECO:0000256" key="1">
    <source>
        <dbReference type="ARBA" id="ARBA00009670"/>
    </source>
</evidence>
<evidence type="ECO:0000256" key="4">
    <source>
        <dbReference type="ARBA" id="ARBA00022840"/>
    </source>
</evidence>
<evidence type="ECO:0000256" key="3">
    <source>
        <dbReference type="ARBA" id="ARBA00022741"/>
    </source>
</evidence>
<dbReference type="GO" id="GO:0016301">
    <property type="term" value="F:kinase activity"/>
    <property type="evidence" value="ECO:0007669"/>
    <property type="project" value="UniProtKB-KW"/>
</dbReference>
<protein>
    <submittedName>
        <fullName evidence="6">AarF/ABC1/UbiB kinase family protein</fullName>
    </submittedName>
</protein>
<comment type="caution">
    <text evidence="6">The sequence shown here is derived from an EMBL/GenBank/DDBJ whole genome shotgun (WGS) entry which is preliminary data.</text>
</comment>
<proteinExistence type="inferred from homology"/>
<keyword evidence="4" id="KW-0067">ATP-binding</keyword>
<organism evidence="6 7">
    <name type="scientific">Alloalcanivorax marinus</name>
    <dbReference type="NCBI Taxonomy" id="1177169"/>
    <lineage>
        <taxon>Bacteria</taxon>
        <taxon>Pseudomonadati</taxon>
        <taxon>Pseudomonadota</taxon>
        <taxon>Gammaproteobacteria</taxon>
        <taxon>Oceanospirillales</taxon>
        <taxon>Alcanivoracaceae</taxon>
        <taxon>Alloalcanivorax</taxon>
    </lineage>
</organism>
<dbReference type="InterPro" id="IPR011009">
    <property type="entry name" value="Kinase-like_dom_sf"/>
</dbReference>
<evidence type="ECO:0000313" key="6">
    <source>
        <dbReference type="EMBL" id="MCC4309939.1"/>
    </source>
</evidence>
<reference evidence="6" key="1">
    <citation type="submission" date="2021-10" db="EMBL/GenBank/DDBJ databases">
        <title>The diversity and Nitrogen Metabolism of Culturable Nitrate-Utilizing Bacteria Within the Oxygen Minimum Zone of the Changjiang (Yangtze River)Estuary.</title>
        <authorList>
            <person name="Zhang D."/>
            <person name="Zheng J."/>
            <person name="Liu S."/>
            <person name="He W."/>
        </authorList>
    </citation>
    <scope>NUCLEOTIDE SEQUENCE</scope>
    <source>
        <strain evidence="6">FXH-223</strain>
    </source>
</reference>
<accession>A0A9Q3UQW1</accession>
<evidence type="ECO:0000313" key="7">
    <source>
        <dbReference type="Proteomes" id="UP001108027"/>
    </source>
</evidence>
<feature type="domain" description="ABC1 atypical kinase-like" evidence="5">
    <location>
        <begin position="98"/>
        <end position="342"/>
    </location>
</feature>
<keyword evidence="2" id="KW-0808">Transferase</keyword>
<dbReference type="PANTHER" id="PTHR43851:SF3">
    <property type="entry name" value="COENZYME Q8"/>
    <property type="match status" value="1"/>
</dbReference>
<sequence>MARKTVKRVKTGSLERRFSMARAGFLAGARYATSSAGTLFASADKREARRRENLSDRARELVDELGRLKGSVVKIGQMMALFGEHFLPEEVTAALHTLENNTTALEWPAVEKHLKQQLGTVKLRDLEVDPQPLGAASLAQVHRARRKSDGRELVLKIQYPGVADAIDSDMRALVRLLKLSRLVPITEQFNQWLDEVRAMLGREVDYDLEAHTTRHFREILRDDPRFVVPEVFPDYSTHNILCLSYEEGVHISDPSVTELSQERRNFLGRAIMELCCREVFEWDKMQTDPNFGNYLMRVDENGRDQIVLLDFGAIRDFDDEVLGPGREMIRAAWYHDTDRLTRAMRALGFLSGDVPKRLLDDFAALCFEAIEALQDPDRFPPPPSVVNEKGEYLWGESNLPNRVMNRASRTALSVHFDVPPKEFIFLFRKLLGAYTFLHVIKAEVRGNTILEPFVHMREDSDRAIVDQKMSEKGKKA</sequence>
<dbReference type="EMBL" id="JAJGNA010000025">
    <property type="protein sequence ID" value="MCC4309939.1"/>
    <property type="molecule type" value="Genomic_DNA"/>
</dbReference>
<comment type="similarity">
    <text evidence="1">Belongs to the protein kinase superfamily. ADCK protein kinase family.</text>
</comment>
<dbReference type="Proteomes" id="UP001108027">
    <property type="component" value="Unassembled WGS sequence"/>
</dbReference>
<gene>
    <name evidence="6" type="ORF">LL252_15300</name>
</gene>
<keyword evidence="7" id="KW-1185">Reference proteome</keyword>
<dbReference type="Pfam" id="PF03109">
    <property type="entry name" value="ABC1"/>
    <property type="match status" value="1"/>
</dbReference>
<evidence type="ECO:0000259" key="5">
    <source>
        <dbReference type="Pfam" id="PF03109"/>
    </source>
</evidence>
<dbReference type="CDD" id="cd13970">
    <property type="entry name" value="ABC1_ADCK3"/>
    <property type="match status" value="1"/>
</dbReference>
<dbReference type="GO" id="GO:0005524">
    <property type="term" value="F:ATP binding"/>
    <property type="evidence" value="ECO:0007669"/>
    <property type="project" value="UniProtKB-KW"/>
</dbReference>
<dbReference type="PANTHER" id="PTHR43851">
    <property type="match status" value="1"/>
</dbReference>
<dbReference type="InterPro" id="IPR051409">
    <property type="entry name" value="Atypical_kinase_ADCK"/>
</dbReference>
<dbReference type="GO" id="GO:0006744">
    <property type="term" value="P:ubiquinone biosynthetic process"/>
    <property type="evidence" value="ECO:0007669"/>
    <property type="project" value="TreeGrafter"/>
</dbReference>
<name>A0A9Q3UQW1_9GAMM</name>
<keyword evidence="6" id="KW-0418">Kinase</keyword>
<dbReference type="AlphaFoldDB" id="A0A9Q3UQW1"/>
<dbReference type="InterPro" id="IPR004147">
    <property type="entry name" value="ABC1_dom"/>
</dbReference>